<dbReference type="SUPFAM" id="SSF56003">
    <property type="entry name" value="Molybdenum cofactor-binding domain"/>
    <property type="match status" value="2"/>
</dbReference>
<dbReference type="Gene3D" id="3.30.365.10">
    <property type="entry name" value="Aldehyde oxidase/xanthine dehydrogenase, molybdopterin binding domain"/>
    <property type="match status" value="4"/>
</dbReference>
<dbReference type="InterPro" id="IPR006311">
    <property type="entry name" value="TAT_signal"/>
</dbReference>
<protein>
    <submittedName>
        <fullName evidence="3">Molybdopterin-dependent oxidoreductase</fullName>
    </submittedName>
</protein>
<dbReference type="Gene3D" id="3.90.1170.50">
    <property type="entry name" value="Aldehyde oxidase/xanthine dehydrogenase, a/b hammerhead"/>
    <property type="match status" value="2"/>
</dbReference>
<dbReference type="PANTHER" id="PTHR47495:SF1">
    <property type="entry name" value="BLL3820 PROTEIN"/>
    <property type="match status" value="1"/>
</dbReference>
<organism evidence="3 4">
    <name type="scientific">Solirubrobacter ginsenosidimutans</name>
    <dbReference type="NCBI Taxonomy" id="490573"/>
    <lineage>
        <taxon>Bacteria</taxon>
        <taxon>Bacillati</taxon>
        <taxon>Actinomycetota</taxon>
        <taxon>Thermoleophilia</taxon>
        <taxon>Solirubrobacterales</taxon>
        <taxon>Solirubrobacteraceae</taxon>
        <taxon>Solirubrobacter</taxon>
    </lineage>
</organism>
<feature type="region of interest" description="Disordered" evidence="1">
    <location>
        <begin position="480"/>
        <end position="507"/>
    </location>
</feature>
<dbReference type="InterPro" id="IPR052516">
    <property type="entry name" value="N-heterocyclic_Hydroxylase"/>
</dbReference>
<evidence type="ECO:0000313" key="4">
    <source>
        <dbReference type="Proteomes" id="UP001149140"/>
    </source>
</evidence>
<dbReference type="RefSeq" id="WP_270038135.1">
    <property type="nucleotide sequence ID" value="NZ_JAPDOD010000002.1"/>
</dbReference>
<sequence length="753" mass="80904">MTATLDRRQFLAGTGAMFVAATLPRLLNPRTAFATLQAPQIGPALVDPTLIDSWLAVLGNGKVTVLTGKVELGTGVLTTTMQLVADELDVPLSALTVVEGDTWRTPDQGFTAGSQSNKTQYAAKGGLRQAAAEARLALLGMASARLGAPIEALTVKDGVVHGGSGQVSYAELIGNRQFNLKITGNAVPKRFEDYRVVGTSVPRVDVPAKATGAFEYTQDVRVTGMVHARVVRPPTLDSKLVKVDGFPGGHNPAGFLATVVKNNFVAVVAKREEQAIDAASLLKVEWETAPLPDFEHLYGDLQRQTATTDRILINTYDVEPALAAAAQKLQVNYRYPIQMHGSMGASAAVASVEGQTATVWSSTQGVYPLRDAIATALGLPKQNVHVIYVEGSGCYGLNGADNVALDAAVISQQVGKPVRVQYMRADEHKWENYGQPYLHEMRGGLDANGNVVAWDGVAWTATRGGRPGPPANLPTGVLLGLPENPLPKSPPLTPASRPNAVDNSNSGPSYVIPSQRLRSHSGQHAFMAGPLRSPNRIQNTWANESFMDELAHLAGRDPVEFRLAHLKDQRLIDVINLAASMAKWKPRPAASKIDSGRFKKGRGIAAMVYEGDNGYNAAVFGVTVDTKTGKVVVDEVWSAQDCGPALNPDGMRAQAEGCLMQTVSRSLIEELKWGPEGITSEDWESYPVIRFNAMPKLHFRIIDRKDVDVMGAGEVLITNGPAAIANAIFDATGKRIRQVPFTPARVRRMLRED</sequence>
<feature type="compositionally biased region" description="Pro residues" evidence="1">
    <location>
        <begin position="484"/>
        <end position="493"/>
    </location>
</feature>
<dbReference type="AlphaFoldDB" id="A0A9X3MNL9"/>
<comment type="caution">
    <text evidence="3">The sequence shown here is derived from an EMBL/GenBank/DDBJ whole genome shotgun (WGS) entry which is preliminary data.</text>
</comment>
<dbReference type="InterPro" id="IPR008274">
    <property type="entry name" value="AldOxase/xan_DH_MoCoBD1"/>
</dbReference>
<dbReference type="PANTHER" id="PTHR47495">
    <property type="entry name" value="ALDEHYDE DEHYDROGENASE"/>
    <property type="match status" value="1"/>
</dbReference>
<dbReference type="Proteomes" id="UP001149140">
    <property type="component" value="Unassembled WGS sequence"/>
</dbReference>
<evidence type="ECO:0000256" key="1">
    <source>
        <dbReference type="SAM" id="MobiDB-lite"/>
    </source>
</evidence>
<dbReference type="SMART" id="SM01008">
    <property type="entry name" value="Ald_Xan_dh_C"/>
    <property type="match status" value="1"/>
</dbReference>
<dbReference type="Pfam" id="PF02738">
    <property type="entry name" value="MoCoBD_1"/>
    <property type="match status" value="1"/>
</dbReference>
<dbReference type="GO" id="GO:0016491">
    <property type="term" value="F:oxidoreductase activity"/>
    <property type="evidence" value="ECO:0007669"/>
    <property type="project" value="InterPro"/>
</dbReference>
<reference evidence="3" key="1">
    <citation type="submission" date="2022-10" db="EMBL/GenBank/DDBJ databases">
        <title>The WGS of Solirubrobacter ginsenosidimutans DSM 21036.</title>
        <authorList>
            <person name="Jiang Z."/>
        </authorList>
    </citation>
    <scope>NUCLEOTIDE SEQUENCE</scope>
    <source>
        <strain evidence="3">DSM 21036</strain>
    </source>
</reference>
<accession>A0A9X3MNL9</accession>
<dbReference type="PROSITE" id="PS51318">
    <property type="entry name" value="TAT"/>
    <property type="match status" value="1"/>
</dbReference>
<dbReference type="InterPro" id="IPR000674">
    <property type="entry name" value="Ald_Oxase/Xan_DH_a/b"/>
</dbReference>
<dbReference type="InterPro" id="IPR046867">
    <property type="entry name" value="AldOxase/xan_DH_MoCoBD2"/>
</dbReference>
<evidence type="ECO:0000259" key="2">
    <source>
        <dbReference type="SMART" id="SM01008"/>
    </source>
</evidence>
<proteinExistence type="predicted"/>
<evidence type="ECO:0000313" key="3">
    <source>
        <dbReference type="EMBL" id="MDA0159430.1"/>
    </source>
</evidence>
<feature type="domain" description="Aldehyde oxidase/xanthine dehydrogenase a/b hammerhead" evidence="2">
    <location>
        <begin position="211"/>
        <end position="290"/>
    </location>
</feature>
<name>A0A9X3MNL9_9ACTN</name>
<gene>
    <name evidence="3" type="ORF">OM076_04070</name>
</gene>
<dbReference type="Pfam" id="PF20256">
    <property type="entry name" value="MoCoBD_2"/>
    <property type="match status" value="2"/>
</dbReference>
<dbReference type="PIRSF" id="PIRSF036389">
    <property type="entry name" value="IOR_B"/>
    <property type="match status" value="1"/>
</dbReference>
<dbReference type="InterPro" id="IPR037165">
    <property type="entry name" value="AldOxase/xan_DH_Mopterin-bd_sf"/>
</dbReference>
<dbReference type="InterPro" id="IPR012368">
    <property type="entry name" value="OxRdtase_Mopterin-bd_su_IorB"/>
</dbReference>
<dbReference type="EMBL" id="JAPDOD010000002">
    <property type="protein sequence ID" value="MDA0159430.1"/>
    <property type="molecule type" value="Genomic_DNA"/>
</dbReference>
<keyword evidence="4" id="KW-1185">Reference proteome</keyword>